<comment type="subcellular location">
    <subcellularLocation>
        <location evidence="1">Membrane</location>
        <topology evidence="1">Multi-pass membrane protein</topology>
    </subcellularLocation>
</comment>
<keyword evidence="4 6" id="KW-1133">Transmembrane helix</keyword>
<organism evidence="7 8">
    <name type="scientific">Aspergillus fumigatus</name>
    <name type="common">Neosartorya fumigata</name>
    <dbReference type="NCBI Taxonomy" id="746128"/>
    <lineage>
        <taxon>Eukaryota</taxon>
        <taxon>Fungi</taxon>
        <taxon>Dikarya</taxon>
        <taxon>Ascomycota</taxon>
        <taxon>Pezizomycotina</taxon>
        <taxon>Eurotiomycetes</taxon>
        <taxon>Eurotiomycetidae</taxon>
        <taxon>Eurotiales</taxon>
        <taxon>Aspergillaceae</taxon>
        <taxon>Aspergillus</taxon>
        <taxon>Aspergillus subgen. Fumigati</taxon>
    </lineage>
</organism>
<dbReference type="OMA" id="FPMQGGL"/>
<evidence type="ECO:0000256" key="4">
    <source>
        <dbReference type="ARBA" id="ARBA00022989"/>
    </source>
</evidence>
<dbReference type="Proteomes" id="UP000813423">
    <property type="component" value="Unassembled WGS sequence"/>
</dbReference>
<dbReference type="PANTHER" id="PTHR22779:SF6">
    <property type="entry name" value="SD17342P"/>
    <property type="match status" value="1"/>
</dbReference>
<dbReference type="GO" id="GO:0016020">
    <property type="term" value="C:membrane"/>
    <property type="evidence" value="ECO:0007669"/>
    <property type="project" value="UniProtKB-SubCell"/>
</dbReference>
<dbReference type="PANTHER" id="PTHR22779">
    <property type="entry name" value="SD17342P"/>
    <property type="match status" value="1"/>
</dbReference>
<evidence type="ECO:0000256" key="1">
    <source>
        <dbReference type="ARBA" id="ARBA00004141"/>
    </source>
</evidence>
<feature type="transmembrane region" description="Helical" evidence="6">
    <location>
        <begin position="44"/>
        <end position="65"/>
    </location>
</feature>
<evidence type="ECO:0000256" key="2">
    <source>
        <dbReference type="ARBA" id="ARBA00006325"/>
    </source>
</evidence>
<dbReference type="InterPro" id="IPR019334">
    <property type="entry name" value="TMEM170A/B/YPR153W-like"/>
</dbReference>
<comment type="similarity">
    <text evidence="2">Belongs to the TMEM170 family.</text>
</comment>
<dbReference type="Pfam" id="PF10190">
    <property type="entry name" value="Tmemb_170"/>
    <property type="match status" value="1"/>
</dbReference>
<keyword evidence="3 6" id="KW-0812">Transmembrane</keyword>
<name>A0A229YCI0_ASPFM</name>
<evidence type="ECO:0000313" key="8">
    <source>
        <dbReference type="Proteomes" id="UP000813423"/>
    </source>
</evidence>
<keyword evidence="5 6" id="KW-0472">Membrane</keyword>
<feature type="transmembrane region" description="Helical" evidence="6">
    <location>
        <begin position="113"/>
        <end position="131"/>
    </location>
</feature>
<feature type="transmembrane region" description="Helical" evidence="6">
    <location>
        <begin position="72"/>
        <end position="101"/>
    </location>
</feature>
<evidence type="ECO:0000313" key="7">
    <source>
        <dbReference type="EMBL" id="KAH1909655.1"/>
    </source>
</evidence>
<proteinExistence type="inferred from homology"/>
<protein>
    <recommendedName>
        <fullName evidence="9">Integral membrane protein</fullName>
    </recommendedName>
</protein>
<accession>A0A229YCI0</accession>
<evidence type="ECO:0008006" key="9">
    <source>
        <dbReference type="Google" id="ProtNLM"/>
    </source>
</evidence>
<evidence type="ECO:0000256" key="3">
    <source>
        <dbReference type="ARBA" id="ARBA00022692"/>
    </source>
</evidence>
<dbReference type="AlphaFoldDB" id="A0A229YCI0"/>
<sequence length="137" mass="15285">MANSRVPINYQTPPFPALYDPVPTHHPPQVYYLYYTRDIWRFTLYWTFIFYAVSHLAVAACAVVTQGRNWKVCLAVPLVFSAIAALEALLAGSIIGLMLGAVYEAGNFRMSTWIPMIWGGINVLVLILSSFPMQGGL</sequence>
<gene>
    <name evidence="7" type="ORF">KXV57_001282</name>
</gene>
<evidence type="ECO:0000256" key="5">
    <source>
        <dbReference type="ARBA" id="ARBA00023136"/>
    </source>
</evidence>
<comment type="caution">
    <text evidence="7">The sequence shown here is derived from an EMBL/GenBank/DDBJ whole genome shotgun (WGS) entry which is preliminary data.</text>
</comment>
<evidence type="ECO:0000256" key="6">
    <source>
        <dbReference type="SAM" id="Phobius"/>
    </source>
</evidence>
<reference evidence="7" key="1">
    <citation type="submission" date="2021-08" db="EMBL/GenBank/DDBJ databases">
        <title>Global Aspergillus fumigatus from environmental and clinical sources.</title>
        <authorList>
            <person name="Barber A."/>
            <person name="Sae-Ong T."/>
        </authorList>
    </citation>
    <scope>NUCLEOTIDE SEQUENCE</scope>
    <source>
        <strain evidence="7">NRZ-2016-071</strain>
    </source>
</reference>
<dbReference type="EMBL" id="JAIBSC010000012">
    <property type="protein sequence ID" value="KAH1909655.1"/>
    <property type="molecule type" value="Genomic_DNA"/>
</dbReference>